<accession>A0ABX1QF50</accession>
<comment type="caution">
    <text evidence="2">The sequence shown here is derived from an EMBL/GenBank/DDBJ whole genome shotgun (WGS) entry which is preliminary data.</text>
</comment>
<evidence type="ECO:0008006" key="4">
    <source>
        <dbReference type="Google" id="ProtNLM"/>
    </source>
</evidence>
<organism evidence="2 3">
    <name type="scientific">Aromatoleum diolicum</name>
    <dbReference type="NCBI Taxonomy" id="75796"/>
    <lineage>
        <taxon>Bacteria</taxon>
        <taxon>Pseudomonadati</taxon>
        <taxon>Pseudomonadota</taxon>
        <taxon>Betaproteobacteria</taxon>
        <taxon>Rhodocyclales</taxon>
        <taxon>Rhodocyclaceae</taxon>
        <taxon>Aromatoleum</taxon>
    </lineage>
</organism>
<gene>
    <name evidence="2" type="ORF">GPA25_12815</name>
</gene>
<evidence type="ECO:0000313" key="2">
    <source>
        <dbReference type="EMBL" id="NMG75641.1"/>
    </source>
</evidence>
<reference evidence="2 3" key="1">
    <citation type="submission" date="2019-12" db="EMBL/GenBank/DDBJ databases">
        <title>Comparative genomics gives insights into the taxonomy of the Azoarcus-Aromatoleum group and reveals separate origins of nif in the plant-associated Azoarcus and non-plant-associated Aromatoleum sub-groups.</title>
        <authorList>
            <person name="Lafos M."/>
            <person name="Maluk M."/>
            <person name="Batista M."/>
            <person name="Junghare M."/>
            <person name="Carmona M."/>
            <person name="Faoro H."/>
            <person name="Cruz L.M."/>
            <person name="Battistoni F."/>
            <person name="De Souza E."/>
            <person name="Pedrosa F."/>
            <person name="Chen W.-M."/>
            <person name="Poole P.S."/>
            <person name="Dixon R.A."/>
            <person name="James E.K."/>
        </authorList>
    </citation>
    <scope>NUCLEOTIDE SEQUENCE [LARGE SCALE GENOMIC DNA]</scope>
    <source>
        <strain evidence="2 3">22Lin</strain>
    </source>
</reference>
<name>A0ABX1QF50_9RHOO</name>
<dbReference type="Proteomes" id="UP000648984">
    <property type="component" value="Unassembled WGS sequence"/>
</dbReference>
<evidence type="ECO:0000313" key="3">
    <source>
        <dbReference type="Proteomes" id="UP000648984"/>
    </source>
</evidence>
<dbReference type="Gene3D" id="3.30.1450.10">
    <property type="match status" value="1"/>
</dbReference>
<keyword evidence="3" id="KW-1185">Reference proteome</keyword>
<dbReference type="InterPro" id="IPR037873">
    <property type="entry name" value="BamE-like"/>
</dbReference>
<proteinExistence type="predicted"/>
<sequence length="187" mass="21795">MLVLLGSCASMRQMRPLANEAEALAVHGEPVMRWKNDDGTTTLEYSTQPYGDTTLMVTVDASGIVVRQENALAYENLVRVERGMTREQVSRLLGRHRSVQTFSLSGEEVWDWNIYNDGPGIYTLFNVHFIDGKVVRTSRTYVYPHEGRTMGWYGYPAFPYYAYPYSYRSRFPSRWPHHGWPSSWHWW</sequence>
<dbReference type="EMBL" id="WTVQ01000019">
    <property type="protein sequence ID" value="NMG75641.1"/>
    <property type="molecule type" value="Genomic_DNA"/>
</dbReference>
<evidence type="ECO:0000256" key="1">
    <source>
        <dbReference type="ARBA" id="ARBA00022729"/>
    </source>
</evidence>
<keyword evidence="1" id="KW-0732">Signal</keyword>
<dbReference type="RefSeq" id="WP_169260803.1">
    <property type="nucleotide sequence ID" value="NZ_WTVQ01000019.1"/>
</dbReference>
<protein>
    <recommendedName>
        <fullName evidence="4">Outer membrane protein assembly factor BamE</fullName>
    </recommendedName>
</protein>